<dbReference type="PANTHER" id="PTHR13364">
    <property type="entry name" value="DEFECTIVE SPERMATOGENESIS PROTEIN 39"/>
    <property type="match status" value="1"/>
</dbReference>
<dbReference type="Proteomes" id="UP001195483">
    <property type="component" value="Unassembled WGS sequence"/>
</dbReference>
<dbReference type="Pfam" id="PF04840">
    <property type="entry name" value="Vps16_C"/>
    <property type="match status" value="1"/>
</dbReference>
<dbReference type="GO" id="GO:0007034">
    <property type="term" value="P:vacuolar transport"/>
    <property type="evidence" value="ECO:0007669"/>
    <property type="project" value="TreeGrafter"/>
</dbReference>
<comment type="caution">
    <text evidence="8">The sequence shown here is derived from an EMBL/GenBank/DDBJ whole genome shotgun (WGS) entry which is preliminary data.</text>
</comment>
<dbReference type="InterPro" id="IPR006925">
    <property type="entry name" value="Vps16_C"/>
</dbReference>
<dbReference type="EMBL" id="JAEAOA010002223">
    <property type="protein sequence ID" value="KAK3597161.1"/>
    <property type="molecule type" value="Genomic_DNA"/>
</dbReference>
<proteinExistence type="predicted"/>
<evidence type="ECO:0000313" key="9">
    <source>
        <dbReference type="Proteomes" id="UP001195483"/>
    </source>
</evidence>
<keyword evidence="5" id="KW-0968">Cytoplasmic vesicle</keyword>
<organism evidence="8 9">
    <name type="scientific">Potamilus streckersoni</name>
    <dbReference type="NCBI Taxonomy" id="2493646"/>
    <lineage>
        <taxon>Eukaryota</taxon>
        <taxon>Metazoa</taxon>
        <taxon>Spiralia</taxon>
        <taxon>Lophotrochozoa</taxon>
        <taxon>Mollusca</taxon>
        <taxon>Bivalvia</taxon>
        <taxon>Autobranchia</taxon>
        <taxon>Heteroconchia</taxon>
        <taxon>Palaeoheterodonta</taxon>
        <taxon>Unionida</taxon>
        <taxon>Unionoidea</taxon>
        <taxon>Unionidae</taxon>
        <taxon>Ambleminae</taxon>
        <taxon>Lampsilini</taxon>
        <taxon>Potamilus</taxon>
    </lineage>
</organism>
<evidence type="ECO:0000256" key="3">
    <source>
        <dbReference type="ARBA" id="ARBA00004603"/>
    </source>
</evidence>
<evidence type="ECO:0000256" key="6">
    <source>
        <dbReference type="SAM" id="MobiDB-lite"/>
    </source>
</evidence>
<evidence type="ECO:0000256" key="1">
    <source>
        <dbReference type="ARBA" id="ARBA00004412"/>
    </source>
</evidence>
<evidence type="ECO:0000256" key="2">
    <source>
        <dbReference type="ARBA" id="ARBA00004541"/>
    </source>
</evidence>
<evidence type="ECO:0000313" key="8">
    <source>
        <dbReference type="EMBL" id="KAK3597161.1"/>
    </source>
</evidence>
<comment type="subcellular location">
    <subcellularLocation>
        <location evidence="2">Cytoplasmic vesicle</location>
    </subcellularLocation>
    <subcellularLocation>
        <location evidence="1">Early endosome</location>
    </subcellularLocation>
    <subcellularLocation>
        <location evidence="3">Late endosome</location>
    </subcellularLocation>
</comment>
<evidence type="ECO:0000259" key="7">
    <source>
        <dbReference type="Pfam" id="PF04840"/>
    </source>
</evidence>
<reference evidence="8" key="1">
    <citation type="journal article" date="2021" name="Genome Biol. Evol.">
        <title>A High-Quality Reference Genome for a Parasitic Bivalve with Doubly Uniparental Inheritance (Bivalvia: Unionida).</title>
        <authorList>
            <person name="Smith C.H."/>
        </authorList>
    </citation>
    <scope>NUCLEOTIDE SEQUENCE</scope>
    <source>
        <strain evidence="8">CHS0354</strain>
    </source>
</reference>
<feature type="domain" description="Vps16 C-terminal" evidence="7">
    <location>
        <begin position="194"/>
        <end position="317"/>
    </location>
</feature>
<dbReference type="AlphaFoldDB" id="A0AAE0SSN3"/>
<dbReference type="GO" id="GO:0006886">
    <property type="term" value="P:intracellular protein transport"/>
    <property type="evidence" value="ECO:0007669"/>
    <property type="project" value="InterPro"/>
</dbReference>
<keyword evidence="9" id="KW-1185">Reference proteome</keyword>
<gene>
    <name evidence="8" type="ORF">CHS0354_038090</name>
</gene>
<feature type="region of interest" description="Disordered" evidence="6">
    <location>
        <begin position="88"/>
        <end position="139"/>
    </location>
</feature>
<evidence type="ECO:0000256" key="4">
    <source>
        <dbReference type="ARBA" id="ARBA00022753"/>
    </source>
</evidence>
<dbReference type="GO" id="GO:0099023">
    <property type="term" value="C:vesicle tethering complex"/>
    <property type="evidence" value="ECO:0007669"/>
    <property type="project" value="UniProtKB-ARBA"/>
</dbReference>
<dbReference type="Gene3D" id="1.10.150.780">
    <property type="entry name" value="Vps16, C-terminal region"/>
    <property type="match status" value="1"/>
</dbReference>
<dbReference type="InterPro" id="IPR038132">
    <property type="entry name" value="Vps16_C_sf"/>
</dbReference>
<keyword evidence="4" id="KW-0967">Endosome</keyword>
<evidence type="ECO:0000256" key="5">
    <source>
        <dbReference type="ARBA" id="ARBA00023329"/>
    </source>
</evidence>
<protein>
    <recommendedName>
        <fullName evidence="7">Vps16 C-terminal domain-containing protein</fullName>
    </recommendedName>
</protein>
<sequence length="507" mass="58513">MWKKFRCFQFAMDEEDDYWGSSNVKKNRATVNVFDEKVVFEAASDLDKLRKNLKTPGEEEVECVNWDDTPVITRPSIQQKALQTSVKVSDSSLDPFRGPTVLPTAPERQKSSLNWSDEPSIDSIVKENDPRPPAPARKLTKHEEEINFLCSELEKAKKTVHSKLPVKETVTRMITGLPYSLEQYRSKEEKLELLDRAIETHDGNAIIAAVLFLKRTVTDKIFNAEFAIRPDAINQYLSYLRAHFQQTELENMLGLLNRSEEMAMVKYKQAASIVDAVAKTGKLKSCLDAHFKCDSQLEHDASMIQQQLDLLQIQRPIDSADEMEQTSRKPGIFMTHPRVVSIVNQSVLTTLYYCSFYHHQDPENTYASPLFIRKQHQLNDKQYQWSVIRAQARLKKWDEINSLLQVKGWFGGIKLKTSIGFDNVADILHKHFAPMKEILKFLMLMDDADKRLVLAKKLKCHEAIIETYKAQKDRRSLETYANSLKVQSQEWFYAKDALKSSTIKWKT</sequence>
<dbReference type="PANTHER" id="PTHR13364:SF6">
    <property type="entry name" value="SPERMATOGENESIS-DEFECTIVE PROTEIN 39 HOMOLOG"/>
    <property type="match status" value="1"/>
</dbReference>
<reference evidence="8" key="2">
    <citation type="journal article" date="2021" name="Genome Biol. Evol.">
        <title>Developing a high-quality reference genome for a parasitic bivalve with doubly uniparental inheritance (Bivalvia: Unionida).</title>
        <authorList>
            <person name="Smith C.H."/>
        </authorList>
    </citation>
    <scope>NUCLEOTIDE SEQUENCE</scope>
    <source>
        <strain evidence="8">CHS0354</strain>
        <tissue evidence="8">Mantle</tissue>
    </source>
</reference>
<dbReference type="InterPro" id="IPR040057">
    <property type="entry name" value="Spe-39"/>
</dbReference>
<reference evidence="8" key="3">
    <citation type="submission" date="2023-05" db="EMBL/GenBank/DDBJ databases">
        <authorList>
            <person name="Smith C.H."/>
        </authorList>
    </citation>
    <scope>NUCLEOTIDE SEQUENCE</scope>
    <source>
        <strain evidence="8">CHS0354</strain>
        <tissue evidence="8">Mantle</tissue>
    </source>
</reference>
<accession>A0AAE0SSN3</accession>
<dbReference type="GO" id="GO:0005770">
    <property type="term" value="C:late endosome"/>
    <property type="evidence" value="ECO:0007669"/>
    <property type="project" value="UniProtKB-SubCell"/>
</dbReference>
<name>A0AAE0SSN3_9BIVA</name>
<dbReference type="GO" id="GO:0005769">
    <property type="term" value="C:early endosome"/>
    <property type="evidence" value="ECO:0007669"/>
    <property type="project" value="UniProtKB-SubCell"/>
</dbReference>